<dbReference type="InterPro" id="IPR013922">
    <property type="entry name" value="Cyclin_PHO80-like"/>
</dbReference>
<dbReference type="Pfam" id="PF00397">
    <property type="entry name" value="WW"/>
    <property type="match status" value="1"/>
</dbReference>
<dbReference type="VEuPathDB" id="FungiDB:H257_01843"/>
<name>A0A418F9A4_APHAT</name>
<dbReference type="SUPFAM" id="SSF51045">
    <property type="entry name" value="WW domain"/>
    <property type="match status" value="1"/>
</dbReference>
<evidence type="ECO:0000313" key="3">
    <source>
        <dbReference type="EMBL" id="RHZ25787.1"/>
    </source>
</evidence>
<dbReference type="PROSITE" id="PS01159">
    <property type="entry name" value="WW_DOMAIN_1"/>
    <property type="match status" value="1"/>
</dbReference>
<dbReference type="Gene3D" id="1.10.472.10">
    <property type="entry name" value="Cyclin-like"/>
    <property type="match status" value="1"/>
</dbReference>
<dbReference type="CDD" id="cd00065">
    <property type="entry name" value="FYVE_like_SF"/>
    <property type="match status" value="1"/>
</dbReference>
<dbReference type="CDD" id="cd00201">
    <property type="entry name" value="WW"/>
    <property type="match status" value="1"/>
</dbReference>
<feature type="region of interest" description="Disordered" evidence="1">
    <location>
        <begin position="726"/>
        <end position="767"/>
    </location>
</feature>
<reference evidence="3 4" key="1">
    <citation type="submission" date="2018-08" db="EMBL/GenBank/DDBJ databases">
        <title>Aphanomyces genome sequencing and annotation.</title>
        <authorList>
            <person name="Minardi D."/>
            <person name="Oidtmann B."/>
            <person name="Van Der Giezen M."/>
            <person name="Studholme D.J."/>
        </authorList>
    </citation>
    <scope>NUCLEOTIDE SEQUENCE [LARGE SCALE GENOMIC DNA]</scope>
    <source>
        <strain evidence="3 4">Da</strain>
    </source>
</reference>
<dbReference type="InterPro" id="IPR001202">
    <property type="entry name" value="WW_dom"/>
</dbReference>
<gene>
    <name evidence="3" type="ORF">DYB37_005873</name>
</gene>
<dbReference type="VEuPathDB" id="FungiDB:H257_01840"/>
<feature type="region of interest" description="Disordered" evidence="1">
    <location>
        <begin position="862"/>
        <end position="909"/>
    </location>
</feature>
<dbReference type="Proteomes" id="UP000285430">
    <property type="component" value="Unassembled WGS sequence"/>
</dbReference>
<dbReference type="InterPro" id="IPR036020">
    <property type="entry name" value="WW_dom_sf"/>
</dbReference>
<evidence type="ECO:0000259" key="2">
    <source>
        <dbReference type="PROSITE" id="PS50020"/>
    </source>
</evidence>
<dbReference type="Pfam" id="PF08613">
    <property type="entry name" value="Cyclin"/>
    <property type="match status" value="1"/>
</dbReference>
<accession>A0A418F9A4</accession>
<dbReference type="SMART" id="SM00456">
    <property type="entry name" value="WW"/>
    <property type="match status" value="1"/>
</dbReference>
<feature type="compositionally biased region" description="Acidic residues" evidence="1">
    <location>
        <begin position="739"/>
        <end position="761"/>
    </location>
</feature>
<feature type="compositionally biased region" description="Basic and acidic residues" evidence="1">
    <location>
        <begin position="358"/>
        <end position="371"/>
    </location>
</feature>
<sequence>MEWSPPSEDEATRHLHAAFPSLQFTTDEDDDADCDVDISVDDIRLPSVKDAIQQSIDGALAKWEELLPISTMEVLRVTQQRAATQKIARLVLKDEPTTDVTDQKIQGIFRDLVTEDECLAARRPCPLVQQVRPIFASFEIPRSLHSFSTRIRTHERGPWLSTLRFPDLLHDSLYLLEVMHPSLASKKSQFLLVLGSTPLTALADAIYCRDYEYLKEFGLHSKMMYMAGQFFVDKRQPHHVDYSNDVRQWLQKFPALQLDYPGHHPPYISILLFLALMRLQGLPDKIGAIRDAVKRKSVALAGMKSVTSVTSFFNRGPNSQLENSNGSPPGTSGRSDSIDYDDDEMILSPQNRVSRGTSSDRHSGSMTRVEKPTTLVGSSSYTEPPEPYLPAGGLLESATKNVQAKMIEMLDIYRDTSPCEDPSIECSVFLSRNVAQADRVVVFIGDSVGSPAGIWSSKLCVRSGSGGGGIHHGSLGSMLPYLLRARDDLFGIVVFDDIFQMPDDSDVASMVMLATTRLITGWRDHIDSSQASHAFIVCYGEGGRLLVETLRAHLPEMRRLLSGIAFIQSTHRVDSADTYLLRKTMAQWAVHYASSMEPQLSRLKHKEHEAGCVVLSAGYDGSDVEVLQSVLHSVFSAFRARYAGFRTSNVSTGMEKGCYVCKQAFNMRRWRRHCRTCQMPAIAKTREAREELMPDSPVNMPNSPSASRAKHFDRFSYAGGELAAEAKEVHDSASAQYEDVIEEEEEEEEGEDEGGDGDDDGPQTPQDVTAQSQYTILPSSCTSVQQVAAVTPASLVTMNTHQVPADAAEWKVAHDPRSNRPYYYHPVTRETTWKKPAALIQKEKDAASQFFRMMEHNIKSKMMRSPTAVDESNHRSSSSSPCHDKVVPKQAVKTNRDSGRPPKTGGPPRLFRTLSAKEDMFDAMLNGIATPRTSSATTSMRKDIPSPIAEEIVSPHTAYYASRQSDLGMLPTNLHQSSDEFTVPPQPQRMRSNSTNSIFVRMGTMNKPDQTSTFFCVATVLHGHILESTAAPLPMDPRFLGFQAPSSSMSFDVPSVDAIVAFMTQIYRTAQMESECIIMGLIYVERLLQAATGKGLQLTPTNWQSIVFCSMVMASKVWDDLSMCNADFSKIFHGNFPLRRINALELLYLDCVEYNVRVSAASYAKYYFHLRSIYKSLKLGHLSAFDSNTPLNLEGARKMQVISEDYEERIKLLPPPLRRRSRTISSQVPSERIVEEEYRYSDLTAPPASLEQLVHMEVKSAGGNSSPYKYTGWSKRHSE</sequence>
<dbReference type="Pfam" id="PF12251">
    <property type="entry name" value="SNAPC3"/>
    <property type="match status" value="1"/>
</dbReference>
<evidence type="ECO:0000313" key="4">
    <source>
        <dbReference type="Proteomes" id="UP000285430"/>
    </source>
</evidence>
<comment type="caution">
    <text evidence="3">The sequence shown here is derived from an EMBL/GenBank/DDBJ whole genome shotgun (WGS) entry which is preliminary data.</text>
</comment>
<protein>
    <recommendedName>
        <fullName evidence="2">WW domain-containing protein</fullName>
    </recommendedName>
</protein>
<dbReference type="PANTHER" id="PTHR14248">
    <property type="entry name" value="CYCLIN Y, ISOFORM A"/>
    <property type="match status" value="1"/>
</dbReference>
<dbReference type="EMBL" id="QUTH01002475">
    <property type="protein sequence ID" value="RHZ25787.1"/>
    <property type="molecule type" value="Genomic_DNA"/>
</dbReference>
<dbReference type="InterPro" id="IPR022042">
    <property type="entry name" value="snRNA-activating_su3"/>
</dbReference>
<dbReference type="PROSITE" id="PS50020">
    <property type="entry name" value="WW_DOMAIN_2"/>
    <property type="match status" value="1"/>
</dbReference>
<dbReference type="GO" id="GO:0019901">
    <property type="term" value="F:protein kinase binding"/>
    <property type="evidence" value="ECO:0007669"/>
    <property type="project" value="InterPro"/>
</dbReference>
<dbReference type="SUPFAM" id="SSF47954">
    <property type="entry name" value="Cyclin-like"/>
    <property type="match status" value="1"/>
</dbReference>
<evidence type="ECO:0000256" key="1">
    <source>
        <dbReference type="SAM" id="MobiDB-lite"/>
    </source>
</evidence>
<feature type="compositionally biased region" description="Polar residues" evidence="1">
    <location>
        <begin position="348"/>
        <end position="357"/>
    </location>
</feature>
<feature type="region of interest" description="Disordered" evidence="1">
    <location>
        <begin position="314"/>
        <end position="384"/>
    </location>
</feature>
<dbReference type="InterPro" id="IPR036915">
    <property type="entry name" value="Cyclin-like_sf"/>
</dbReference>
<dbReference type="VEuPathDB" id="FungiDB:H257_01841"/>
<feature type="compositionally biased region" description="Polar residues" evidence="1">
    <location>
        <begin position="314"/>
        <end position="335"/>
    </location>
</feature>
<dbReference type="Gene3D" id="2.20.70.10">
    <property type="match status" value="1"/>
</dbReference>
<dbReference type="CDD" id="cd20540">
    <property type="entry name" value="CYCLIN_CCNY_like"/>
    <property type="match status" value="1"/>
</dbReference>
<proteinExistence type="predicted"/>
<feature type="domain" description="WW" evidence="2">
    <location>
        <begin position="810"/>
        <end position="838"/>
    </location>
</feature>
<organism evidence="3 4">
    <name type="scientific">Aphanomyces astaci</name>
    <name type="common">Crayfish plague agent</name>
    <dbReference type="NCBI Taxonomy" id="112090"/>
    <lineage>
        <taxon>Eukaryota</taxon>
        <taxon>Sar</taxon>
        <taxon>Stramenopiles</taxon>
        <taxon>Oomycota</taxon>
        <taxon>Saprolegniomycetes</taxon>
        <taxon>Saprolegniales</taxon>
        <taxon>Verrucalvaceae</taxon>
        <taxon>Aphanomyces</taxon>
    </lineage>
</organism>
<dbReference type="AlphaFoldDB" id="A0A418F9A4"/>